<dbReference type="InterPro" id="IPR001810">
    <property type="entry name" value="F-box_dom"/>
</dbReference>
<reference evidence="3" key="1">
    <citation type="submission" date="2024-03" db="EMBL/GenBank/DDBJ databases">
        <title>WGS assembly of Saponaria officinalis var. Norfolk2.</title>
        <authorList>
            <person name="Jenkins J."/>
            <person name="Shu S."/>
            <person name="Grimwood J."/>
            <person name="Barry K."/>
            <person name="Goodstein D."/>
            <person name="Schmutz J."/>
            <person name="Leebens-Mack J."/>
            <person name="Osbourn A."/>
        </authorList>
    </citation>
    <scope>NUCLEOTIDE SEQUENCE [LARGE SCALE GENOMIC DNA]</scope>
    <source>
        <strain evidence="3">JIC</strain>
    </source>
</reference>
<feature type="coiled-coil region" evidence="1">
    <location>
        <begin position="172"/>
        <end position="213"/>
    </location>
</feature>
<evidence type="ECO:0000313" key="3">
    <source>
        <dbReference type="EMBL" id="KAK9684169.1"/>
    </source>
</evidence>
<dbReference type="EMBL" id="JBDFQZ010000010">
    <property type="protein sequence ID" value="KAK9684169.1"/>
    <property type="molecule type" value="Genomic_DNA"/>
</dbReference>
<feature type="domain" description="F-box" evidence="2">
    <location>
        <begin position="2"/>
        <end position="54"/>
    </location>
</feature>
<dbReference type="Proteomes" id="UP001443914">
    <property type="component" value="Unassembled WGS sequence"/>
</dbReference>
<keyword evidence="1" id="KW-0175">Coiled coil</keyword>
<dbReference type="Pfam" id="PF12937">
    <property type="entry name" value="F-box-like"/>
    <property type="match status" value="1"/>
</dbReference>
<protein>
    <recommendedName>
        <fullName evidence="2">F-box domain-containing protein</fullName>
    </recommendedName>
</protein>
<dbReference type="InterPro" id="IPR036047">
    <property type="entry name" value="F-box-like_dom_sf"/>
</dbReference>
<comment type="caution">
    <text evidence="3">The sequence shown here is derived from an EMBL/GenBank/DDBJ whole genome shotgun (WGS) entry which is preliminary data.</text>
</comment>
<gene>
    <name evidence="3" type="ORF">RND81_10G191200</name>
</gene>
<sequence>MADLPDELWTKILENGVENPNSNTRLSFKDLCRLSLSSRRLHRLSNDPSLWSSLLPLDFPSRVSNPTNHINISPKLLYQTWFEKEKERRIAAEKRAVMRVESRVAEHSIRVDMFRRRIVDEGRKITGVVAELNDLRKVRQATVALNVWQPEVIRGRQKQLVEQCAVPVESRLNALEMELKLCKQQMMDFQKAYRAEQRRLEDAKEQLASLKYHPLQNHSIIKSTVVDHNTKRKKFKRSSDDFERLSEA</sequence>
<evidence type="ECO:0000256" key="1">
    <source>
        <dbReference type="SAM" id="Coils"/>
    </source>
</evidence>
<dbReference type="Gene3D" id="1.20.1280.50">
    <property type="match status" value="1"/>
</dbReference>
<name>A0AAW1I6K5_SAPOF</name>
<dbReference type="SUPFAM" id="SSF81383">
    <property type="entry name" value="F-box domain"/>
    <property type="match status" value="1"/>
</dbReference>
<dbReference type="AlphaFoldDB" id="A0AAW1I6K5"/>
<evidence type="ECO:0000259" key="2">
    <source>
        <dbReference type="Pfam" id="PF12937"/>
    </source>
</evidence>
<keyword evidence="4" id="KW-1185">Reference proteome</keyword>
<evidence type="ECO:0000313" key="4">
    <source>
        <dbReference type="Proteomes" id="UP001443914"/>
    </source>
</evidence>
<proteinExistence type="predicted"/>
<accession>A0AAW1I6K5</accession>
<organism evidence="3 4">
    <name type="scientific">Saponaria officinalis</name>
    <name type="common">Common soapwort</name>
    <name type="synonym">Lychnis saponaria</name>
    <dbReference type="NCBI Taxonomy" id="3572"/>
    <lineage>
        <taxon>Eukaryota</taxon>
        <taxon>Viridiplantae</taxon>
        <taxon>Streptophyta</taxon>
        <taxon>Embryophyta</taxon>
        <taxon>Tracheophyta</taxon>
        <taxon>Spermatophyta</taxon>
        <taxon>Magnoliopsida</taxon>
        <taxon>eudicotyledons</taxon>
        <taxon>Gunneridae</taxon>
        <taxon>Pentapetalae</taxon>
        <taxon>Caryophyllales</taxon>
        <taxon>Caryophyllaceae</taxon>
        <taxon>Caryophylleae</taxon>
        <taxon>Saponaria</taxon>
    </lineage>
</organism>